<dbReference type="RefSeq" id="WP_099155589.1">
    <property type="nucleotide sequence ID" value="NZ_PDUD01000066.1"/>
</dbReference>
<dbReference type="EMBL" id="PDUD01000066">
    <property type="protein sequence ID" value="PHN00991.1"/>
    <property type="molecule type" value="Genomic_DNA"/>
</dbReference>
<comment type="caution">
    <text evidence="1">The sequence shown here is derived from an EMBL/GenBank/DDBJ whole genome shotgun (WGS) entry which is preliminary data.</text>
</comment>
<dbReference type="CDD" id="cd07064">
    <property type="entry name" value="AlkD_like_1"/>
    <property type="match status" value="1"/>
</dbReference>
<dbReference type="InterPro" id="IPR014825">
    <property type="entry name" value="DNA_alkylation"/>
</dbReference>
<keyword evidence="2" id="KW-1185">Reference proteome</keyword>
<name>A0A2D0MXJ2_FLAN2</name>
<dbReference type="AlphaFoldDB" id="A0A2D0MXJ2"/>
<dbReference type="Gene3D" id="1.25.10.90">
    <property type="match status" value="1"/>
</dbReference>
<dbReference type="PANTHER" id="PTHR34070">
    <property type="entry name" value="ARMADILLO-TYPE FOLD"/>
    <property type="match status" value="1"/>
</dbReference>
<gene>
    <name evidence="1" type="ORF">CRP01_39325</name>
</gene>
<dbReference type="SUPFAM" id="SSF48371">
    <property type="entry name" value="ARM repeat"/>
    <property type="match status" value="1"/>
</dbReference>
<organism evidence="1 2">
    <name type="scientific">Flavilitoribacter nigricans (strain ATCC 23147 / DSM 23189 / NBRC 102662 / NCIMB 1420 / SS-2)</name>
    <name type="common">Lewinella nigricans</name>
    <dbReference type="NCBI Taxonomy" id="1122177"/>
    <lineage>
        <taxon>Bacteria</taxon>
        <taxon>Pseudomonadati</taxon>
        <taxon>Bacteroidota</taxon>
        <taxon>Saprospiria</taxon>
        <taxon>Saprospirales</taxon>
        <taxon>Lewinellaceae</taxon>
        <taxon>Flavilitoribacter</taxon>
    </lineage>
</organism>
<sequence>MSTSQAYYKDIHNAFQAAGRPEIAEGQARYLRDQFEFFGLKMPAWTAIAKDYFKTKGFPPPEDLIPVVRLCLEDDHRELHYFGIELTQRQLKKQSAEFINFLEELIITRSWWDTVDWIAKLAGIHFKRFPELLRPVTRRWMDSENIWLQRSAIICQRFYKRETDAELLFSYILEVADSKEFFLQKGAGWALREYSKVAPNEVTQFIASHQLPPLTVREGMKWIRKQEK</sequence>
<protein>
    <submittedName>
        <fullName evidence="1">DNA alkylation repair protein</fullName>
    </submittedName>
</protein>
<dbReference type="InterPro" id="IPR016024">
    <property type="entry name" value="ARM-type_fold"/>
</dbReference>
<accession>A0A2D0MXJ2</accession>
<evidence type="ECO:0000313" key="1">
    <source>
        <dbReference type="EMBL" id="PHN00991.1"/>
    </source>
</evidence>
<dbReference type="PANTHER" id="PTHR34070:SF1">
    <property type="entry name" value="DNA ALKYLATION REPAIR PROTEIN"/>
    <property type="match status" value="1"/>
</dbReference>
<reference evidence="1 2" key="1">
    <citation type="submission" date="2017-10" db="EMBL/GenBank/DDBJ databases">
        <title>The draft genome sequence of Lewinella nigricans NBRC 102662.</title>
        <authorList>
            <person name="Wang K."/>
        </authorList>
    </citation>
    <scope>NUCLEOTIDE SEQUENCE [LARGE SCALE GENOMIC DNA]</scope>
    <source>
        <strain evidence="1 2">NBRC 102662</strain>
    </source>
</reference>
<proteinExistence type="predicted"/>
<dbReference type="Proteomes" id="UP000223913">
    <property type="component" value="Unassembled WGS sequence"/>
</dbReference>
<evidence type="ECO:0000313" key="2">
    <source>
        <dbReference type="Proteomes" id="UP000223913"/>
    </source>
</evidence>
<dbReference type="Pfam" id="PF08713">
    <property type="entry name" value="DNA_alkylation"/>
    <property type="match status" value="1"/>
</dbReference>
<dbReference type="OrthoDB" id="9775346at2"/>